<keyword evidence="3 10" id="KW-0862">Zinc</keyword>
<dbReference type="Gene3D" id="3.40.718.10">
    <property type="entry name" value="Isopropylmalate Dehydrogenase"/>
    <property type="match status" value="1"/>
</dbReference>
<comment type="similarity">
    <text evidence="10">Belongs to the PdxA family.</text>
</comment>
<keyword evidence="8 10" id="KW-0664">Pyridoxine biosynthesis</keyword>
<dbReference type="EMBL" id="CP063164">
    <property type="protein sequence ID" value="QOR62540.1"/>
    <property type="molecule type" value="Genomic_DNA"/>
</dbReference>
<dbReference type="SUPFAM" id="SSF53659">
    <property type="entry name" value="Isocitrate/Isopropylmalate dehydrogenase-like"/>
    <property type="match status" value="1"/>
</dbReference>
<gene>
    <name evidence="10 11" type="primary">pdxA</name>
    <name evidence="11" type="ORF">IMZ28_03465</name>
</gene>
<dbReference type="AlphaFoldDB" id="A0A7M1S875"/>
<dbReference type="GO" id="GO:0051287">
    <property type="term" value="F:NAD binding"/>
    <property type="evidence" value="ECO:0007669"/>
    <property type="project" value="InterPro"/>
</dbReference>
<evidence type="ECO:0000256" key="1">
    <source>
        <dbReference type="ARBA" id="ARBA00022490"/>
    </source>
</evidence>
<keyword evidence="7 10" id="KW-0520">NAD</keyword>
<keyword evidence="12" id="KW-1185">Reference proteome</keyword>
<feature type="binding site" evidence="10">
    <location>
        <position position="122"/>
    </location>
    <ligand>
        <name>substrate</name>
    </ligand>
</feature>
<dbReference type="RefSeq" id="WP_197549358.1">
    <property type="nucleotide sequence ID" value="NZ_CP063164.1"/>
</dbReference>
<evidence type="ECO:0000256" key="7">
    <source>
        <dbReference type="ARBA" id="ARBA00023027"/>
    </source>
</evidence>
<sequence length="312" mass="34564">MEKQKVAISIGDLNGIGIQLALENHKKVSQIAEPIYCIDSIMLEQAAEKLNIPVPNHFRTVEEIAPSFEIKPGKVTKESGAYAYASFLKAVQMAKAKKVDAICTLPIHKKAWELAGVHYKGHTDALRDFFKCDAIMMLGCPKMYVALYTEHIPLKEVAGSIDEEKLTQFLIDFYHTAKPATSVAVLGLNPHAGDDGVLGDEEKMITQAINNANQFLSTQCSALNAPFEGPMVPDVAFTPNTRKYYTHYIAMYHDQGLAPLKALYFDEGINISLNLPILRTSVDHGTAFDIAYKRAKLNHLSYFNAIQYIVGV</sequence>
<evidence type="ECO:0000256" key="9">
    <source>
        <dbReference type="ARBA" id="ARBA00023285"/>
    </source>
</evidence>
<organism evidence="11 12">
    <name type="scientific">Sulfurovum indicum</name>
    <dbReference type="NCBI Taxonomy" id="2779528"/>
    <lineage>
        <taxon>Bacteria</taxon>
        <taxon>Pseudomonadati</taxon>
        <taxon>Campylobacterota</taxon>
        <taxon>Epsilonproteobacteria</taxon>
        <taxon>Campylobacterales</taxon>
        <taxon>Sulfurovaceae</taxon>
        <taxon>Sulfurovum</taxon>
    </lineage>
</organism>
<dbReference type="Proteomes" id="UP000595074">
    <property type="component" value="Chromosome"/>
</dbReference>
<keyword evidence="9 10" id="KW-0170">Cobalt</keyword>
<dbReference type="GO" id="GO:0008615">
    <property type="term" value="P:pyridoxine biosynthetic process"/>
    <property type="evidence" value="ECO:0007669"/>
    <property type="project" value="UniProtKB-UniRule"/>
</dbReference>
<feature type="binding site" evidence="10">
    <location>
        <position position="279"/>
    </location>
    <ligand>
        <name>substrate</name>
    </ligand>
</feature>
<dbReference type="UniPathway" id="UPA00244">
    <property type="reaction ID" value="UER00312"/>
</dbReference>
<protein>
    <recommendedName>
        <fullName evidence="10">4-hydroxythreonine-4-phosphate dehydrogenase</fullName>
        <ecNumber evidence="10">1.1.1.262</ecNumber>
    </recommendedName>
    <alternativeName>
        <fullName evidence="10">4-(phosphohydroxy)-L-threonine dehydrogenase</fullName>
    </alternativeName>
</protein>
<dbReference type="PANTHER" id="PTHR30004">
    <property type="entry name" value="4-HYDROXYTHREONINE-4-PHOSPHATE DEHYDROGENASE"/>
    <property type="match status" value="1"/>
</dbReference>
<evidence type="ECO:0000256" key="5">
    <source>
        <dbReference type="ARBA" id="ARBA00022857"/>
    </source>
</evidence>
<comment type="miscellaneous">
    <text evidence="10">The active site is located at the dimer interface.</text>
</comment>
<dbReference type="KEGG" id="sinu:IMZ28_03465"/>
<comment type="subunit">
    <text evidence="10">Homodimer.</text>
</comment>
<dbReference type="GO" id="GO:0050570">
    <property type="term" value="F:4-hydroxythreonine-4-phosphate dehydrogenase activity"/>
    <property type="evidence" value="ECO:0007669"/>
    <property type="project" value="UniProtKB-UniRule"/>
</dbReference>
<comment type="function">
    <text evidence="10">Catalyzes the NAD(P)-dependent oxidation of 4-(phosphooxy)-L-threonine (HTP) into 2-amino-3-oxo-4-(phosphooxy)butyric acid which spontaneously decarboxylates to form 3-amino-2-oxopropyl phosphate (AHAP).</text>
</comment>
<feature type="binding site" evidence="10">
    <location>
        <position position="270"/>
    </location>
    <ligand>
        <name>substrate</name>
    </ligand>
</feature>
<evidence type="ECO:0000256" key="8">
    <source>
        <dbReference type="ARBA" id="ARBA00023096"/>
    </source>
</evidence>
<feature type="binding site" evidence="10">
    <location>
        <position position="253"/>
    </location>
    <ligand>
        <name>a divalent metal cation</name>
        <dbReference type="ChEBI" id="CHEBI:60240"/>
        <note>ligand shared between dimeric partners</note>
    </ligand>
</feature>
<dbReference type="NCBIfam" id="TIGR00557">
    <property type="entry name" value="pdxA"/>
    <property type="match status" value="1"/>
</dbReference>
<comment type="cofactor">
    <cofactor evidence="10">
        <name>Zn(2+)</name>
        <dbReference type="ChEBI" id="CHEBI:29105"/>
    </cofactor>
    <cofactor evidence="10">
        <name>Mg(2+)</name>
        <dbReference type="ChEBI" id="CHEBI:18420"/>
    </cofactor>
    <cofactor evidence="10">
        <name>Co(2+)</name>
        <dbReference type="ChEBI" id="CHEBI:48828"/>
    </cofactor>
</comment>
<feature type="binding site" evidence="10">
    <location>
        <position position="151"/>
    </location>
    <ligand>
        <name>a divalent metal cation</name>
        <dbReference type="ChEBI" id="CHEBI:60240"/>
        <note>ligand shared between dimeric partners</note>
    </ligand>
</feature>
<evidence type="ECO:0000313" key="11">
    <source>
        <dbReference type="EMBL" id="QOR62540.1"/>
    </source>
</evidence>
<evidence type="ECO:0000256" key="2">
    <source>
        <dbReference type="ARBA" id="ARBA00022723"/>
    </source>
</evidence>
<feature type="binding site" evidence="10">
    <location>
        <position position="123"/>
    </location>
    <ligand>
        <name>substrate</name>
    </ligand>
</feature>
<name>A0A7M1S875_9BACT</name>
<comment type="subcellular location">
    <subcellularLocation>
        <location evidence="10">Cytoplasm</location>
    </subcellularLocation>
</comment>
<dbReference type="GO" id="GO:0042823">
    <property type="term" value="P:pyridoxal phosphate biosynthetic process"/>
    <property type="evidence" value="ECO:0007669"/>
    <property type="project" value="UniProtKB-UniRule"/>
</dbReference>
<evidence type="ECO:0000256" key="6">
    <source>
        <dbReference type="ARBA" id="ARBA00023002"/>
    </source>
</evidence>
<dbReference type="GO" id="GO:0050897">
    <property type="term" value="F:cobalt ion binding"/>
    <property type="evidence" value="ECO:0007669"/>
    <property type="project" value="UniProtKB-UniRule"/>
</dbReference>
<feature type="binding site" evidence="10">
    <location>
        <position position="191"/>
    </location>
    <ligand>
        <name>a divalent metal cation</name>
        <dbReference type="ChEBI" id="CHEBI:60240"/>
        <note>ligand shared between dimeric partners</note>
    </ligand>
</feature>
<evidence type="ECO:0000256" key="4">
    <source>
        <dbReference type="ARBA" id="ARBA00022842"/>
    </source>
</evidence>
<dbReference type="EC" id="1.1.1.262" evidence="10"/>
<dbReference type="GO" id="GO:0005737">
    <property type="term" value="C:cytoplasm"/>
    <property type="evidence" value="ECO:0007669"/>
    <property type="project" value="UniProtKB-SubCell"/>
</dbReference>
<proteinExistence type="inferred from homology"/>
<comment type="catalytic activity">
    <reaction evidence="10">
        <text>4-(phosphooxy)-L-threonine + NAD(+) = 3-amino-2-oxopropyl phosphate + CO2 + NADH</text>
        <dbReference type="Rhea" id="RHEA:32275"/>
        <dbReference type="ChEBI" id="CHEBI:16526"/>
        <dbReference type="ChEBI" id="CHEBI:57279"/>
        <dbReference type="ChEBI" id="CHEBI:57540"/>
        <dbReference type="ChEBI" id="CHEBI:57945"/>
        <dbReference type="ChEBI" id="CHEBI:58452"/>
        <dbReference type="EC" id="1.1.1.262"/>
    </reaction>
</comment>
<keyword evidence="5 10" id="KW-0521">NADP</keyword>
<dbReference type="NCBIfam" id="NF003040">
    <property type="entry name" value="PRK03946.1"/>
    <property type="match status" value="1"/>
</dbReference>
<dbReference type="InterPro" id="IPR005255">
    <property type="entry name" value="PdxA_fam"/>
</dbReference>
<comment type="pathway">
    <text evidence="10">Cofactor biosynthesis; pyridoxine 5'-phosphate biosynthesis; pyridoxine 5'-phosphate from D-erythrose 4-phosphate: step 4/5.</text>
</comment>
<keyword evidence="1 10" id="KW-0963">Cytoplasm</keyword>
<keyword evidence="6 10" id="KW-0560">Oxidoreductase</keyword>
<reference evidence="11 12" key="1">
    <citation type="submission" date="2020-10" db="EMBL/GenBank/DDBJ databases">
        <title>The genome of sulfurovum sp.</title>
        <authorList>
            <person name="Xie S."/>
            <person name="Shao Z."/>
            <person name="Jiang L."/>
        </authorList>
    </citation>
    <scope>NUCLEOTIDE SEQUENCE [LARGE SCALE GENOMIC DNA]</scope>
    <source>
        <strain evidence="11 12">ST-419</strain>
    </source>
</reference>
<keyword evidence="2 10" id="KW-0479">Metal-binding</keyword>
<evidence type="ECO:0000313" key="12">
    <source>
        <dbReference type="Proteomes" id="UP000595074"/>
    </source>
</evidence>
<evidence type="ECO:0000256" key="3">
    <source>
        <dbReference type="ARBA" id="ARBA00022833"/>
    </source>
</evidence>
<dbReference type="GO" id="GO:0008270">
    <property type="term" value="F:zinc ion binding"/>
    <property type="evidence" value="ECO:0007669"/>
    <property type="project" value="UniProtKB-UniRule"/>
</dbReference>
<dbReference type="InterPro" id="IPR037539">
    <property type="entry name" value="PdxA_epsilonprot"/>
</dbReference>
<dbReference type="PANTHER" id="PTHR30004:SF6">
    <property type="entry name" value="D-THREONATE 4-PHOSPHATE DEHYDROGENASE"/>
    <property type="match status" value="1"/>
</dbReference>
<dbReference type="HAMAP" id="MF_02086">
    <property type="entry name" value="PdxA_Epsilonprot"/>
    <property type="match status" value="1"/>
</dbReference>
<accession>A0A7M1S875</accession>
<evidence type="ECO:0000256" key="10">
    <source>
        <dbReference type="HAMAP-Rule" id="MF_02086"/>
    </source>
</evidence>
<dbReference type="GO" id="GO:0000287">
    <property type="term" value="F:magnesium ion binding"/>
    <property type="evidence" value="ECO:0007669"/>
    <property type="project" value="UniProtKB-UniRule"/>
</dbReference>
<feature type="binding site" evidence="10">
    <location>
        <position position="261"/>
    </location>
    <ligand>
        <name>substrate</name>
    </ligand>
</feature>
<keyword evidence="4 10" id="KW-0460">Magnesium</keyword>
<dbReference type="Pfam" id="PF04166">
    <property type="entry name" value="PdxA"/>
    <property type="match status" value="1"/>
</dbReference>